<reference evidence="3" key="1">
    <citation type="journal article" date="2021" name="Nat. Commun.">
        <title>Genetic determinants of endophytism in the Arabidopsis root mycobiome.</title>
        <authorList>
            <person name="Mesny F."/>
            <person name="Miyauchi S."/>
            <person name="Thiergart T."/>
            <person name="Pickel B."/>
            <person name="Atanasova L."/>
            <person name="Karlsson M."/>
            <person name="Huettel B."/>
            <person name="Barry K.W."/>
            <person name="Haridas S."/>
            <person name="Chen C."/>
            <person name="Bauer D."/>
            <person name="Andreopoulos W."/>
            <person name="Pangilinan J."/>
            <person name="LaButti K."/>
            <person name="Riley R."/>
            <person name="Lipzen A."/>
            <person name="Clum A."/>
            <person name="Drula E."/>
            <person name="Henrissat B."/>
            <person name="Kohler A."/>
            <person name="Grigoriev I.V."/>
            <person name="Martin F.M."/>
            <person name="Hacquard S."/>
        </authorList>
    </citation>
    <scope>NUCLEOTIDE SEQUENCE</scope>
    <source>
        <strain evidence="3">MPI-SDFR-AT-0120</strain>
    </source>
</reference>
<dbReference type="InterPro" id="IPR045108">
    <property type="entry name" value="TXNDC17-like"/>
</dbReference>
<dbReference type="SUPFAM" id="SSF52833">
    <property type="entry name" value="Thioredoxin-like"/>
    <property type="match status" value="1"/>
</dbReference>
<dbReference type="Gene3D" id="3.40.30.10">
    <property type="entry name" value="Glutaredoxin"/>
    <property type="match status" value="1"/>
</dbReference>
<gene>
    <name evidence="3" type="ORF">FB567DRAFT_322045</name>
</gene>
<sequence>MAVKDNFVVPASAQELPVGVAPGTTFFILFLASIDPVTKQPWCSDVRATLPLLNKIFAAASSPEVRYAYVGSKAEYKEDPVNRFRTQWNINNIPTLSRYQRSDNGKIEEVGRLVEGELLDESRVQDLISS</sequence>
<accession>A0A8K0R8E3</accession>
<dbReference type="InterPro" id="IPR010357">
    <property type="entry name" value="TXNDC17_dom"/>
</dbReference>
<dbReference type="GO" id="GO:0047134">
    <property type="term" value="F:protein-disulfide reductase [NAD(P)H] activity"/>
    <property type="evidence" value="ECO:0007669"/>
    <property type="project" value="InterPro"/>
</dbReference>
<dbReference type="InterPro" id="IPR036249">
    <property type="entry name" value="Thioredoxin-like_sf"/>
</dbReference>
<dbReference type="AlphaFoldDB" id="A0A8K0R8E3"/>
<keyword evidence="4" id="KW-1185">Reference proteome</keyword>
<evidence type="ECO:0000313" key="4">
    <source>
        <dbReference type="Proteomes" id="UP000813461"/>
    </source>
</evidence>
<dbReference type="PANTHER" id="PTHR12452:SF0">
    <property type="entry name" value="THIOREDOXIN DOMAIN-CONTAINING PROTEIN 17"/>
    <property type="match status" value="1"/>
</dbReference>
<name>A0A8K0R8E3_9PLEO</name>
<comment type="similarity">
    <text evidence="1">Belongs to the thioredoxin family.</text>
</comment>
<evidence type="ECO:0000259" key="2">
    <source>
        <dbReference type="Pfam" id="PF06110"/>
    </source>
</evidence>
<dbReference type="EMBL" id="JAGMVJ010000007">
    <property type="protein sequence ID" value="KAH7088985.1"/>
    <property type="molecule type" value="Genomic_DNA"/>
</dbReference>
<proteinExistence type="inferred from homology"/>
<dbReference type="PANTHER" id="PTHR12452">
    <property type="entry name" value="42-9-9 PROTEIN-RELATED"/>
    <property type="match status" value="1"/>
</dbReference>
<dbReference type="GO" id="GO:0005829">
    <property type="term" value="C:cytosol"/>
    <property type="evidence" value="ECO:0007669"/>
    <property type="project" value="TreeGrafter"/>
</dbReference>
<feature type="domain" description="Thioredoxin" evidence="2">
    <location>
        <begin position="24"/>
        <end position="104"/>
    </location>
</feature>
<dbReference type="Proteomes" id="UP000813461">
    <property type="component" value="Unassembled WGS sequence"/>
</dbReference>
<protein>
    <recommendedName>
        <fullName evidence="2">Thioredoxin domain-containing protein</fullName>
    </recommendedName>
</protein>
<evidence type="ECO:0000256" key="1">
    <source>
        <dbReference type="ARBA" id="ARBA00008987"/>
    </source>
</evidence>
<dbReference type="Pfam" id="PF06110">
    <property type="entry name" value="TXD17-like_Trx"/>
    <property type="match status" value="1"/>
</dbReference>
<dbReference type="OrthoDB" id="78947at2759"/>
<organism evidence="3 4">
    <name type="scientific">Paraphoma chrysanthemicola</name>
    <dbReference type="NCBI Taxonomy" id="798071"/>
    <lineage>
        <taxon>Eukaryota</taxon>
        <taxon>Fungi</taxon>
        <taxon>Dikarya</taxon>
        <taxon>Ascomycota</taxon>
        <taxon>Pezizomycotina</taxon>
        <taxon>Dothideomycetes</taxon>
        <taxon>Pleosporomycetidae</taxon>
        <taxon>Pleosporales</taxon>
        <taxon>Pleosporineae</taxon>
        <taxon>Phaeosphaeriaceae</taxon>
        <taxon>Paraphoma</taxon>
    </lineage>
</organism>
<evidence type="ECO:0000313" key="3">
    <source>
        <dbReference type="EMBL" id="KAH7088985.1"/>
    </source>
</evidence>
<comment type="caution">
    <text evidence="3">The sequence shown here is derived from an EMBL/GenBank/DDBJ whole genome shotgun (WGS) entry which is preliminary data.</text>
</comment>